<organism evidence="1 2">
    <name type="scientific">Spiromyces aspiralis</name>
    <dbReference type="NCBI Taxonomy" id="68401"/>
    <lineage>
        <taxon>Eukaryota</taxon>
        <taxon>Fungi</taxon>
        <taxon>Fungi incertae sedis</taxon>
        <taxon>Zoopagomycota</taxon>
        <taxon>Kickxellomycotina</taxon>
        <taxon>Kickxellomycetes</taxon>
        <taxon>Kickxellales</taxon>
        <taxon>Kickxellaceae</taxon>
        <taxon>Spiromyces</taxon>
    </lineage>
</organism>
<keyword evidence="2" id="KW-1185">Reference proteome</keyword>
<accession>A0ACC1H9G7</accession>
<evidence type="ECO:0000313" key="1">
    <source>
        <dbReference type="EMBL" id="KAJ1670368.1"/>
    </source>
</evidence>
<feature type="non-terminal residue" evidence="1">
    <location>
        <position position="98"/>
    </location>
</feature>
<sequence>DPRVDYNYPLIYQHYMFIKKNYVERNLPIYPPDCSFGVKKRWQRLINVGHRLDTLMRPPNQPGVRRTFKEAVNLLVREQVEADLDLGRYADILPKINR</sequence>
<dbReference type="EMBL" id="JAMZIH010009301">
    <property type="protein sequence ID" value="KAJ1670368.1"/>
    <property type="molecule type" value="Genomic_DNA"/>
</dbReference>
<feature type="non-terminal residue" evidence="1">
    <location>
        <position position="1"/>
    </location>
</feature>
<comment type="caution">
    <text evidence="1">The sequence shown here is derived from an EMBL/GenBank/DDBJ whole genome shotgun (WGS) entry which is preliminary data.</text>
</comment>
<evidence type="ECO:0000313" key="2">
    <source>
        <dbReference type="Proteomes" id="UP001145114"/>
    </source>
</evidence>
<gene>
    <name evidence="1" type="ORF">EV182_008255</name>
</gene>
<name>A0ACC1H9G7_9FUNG</name>
<reference evidence="1" key="1">
    <citation type="submission" date="2022-06" db="EMBL/GenBank/DDBJ databases">
        <title>Phylogenomic reconstructions and comparative analyses of Kickxellomycotina fungi.</title>
        <authorList>
            <person name="Reynolds N.K."/>
            <person name="Stajich J.E."/>
            <person name="Barry K."/>
            <person name="Grigoriev I.V."/>
            <person name="Crous P."/>
            <person name="Smith M.E."/>
        </authorList>
    </citation>
    <scope>NUCLEOTIDE SEQUENCE</scope>
    <source>
        <strain evidence="1">RSA 2271</strain>
    </source>
</reference>
<dbReference type="Proteomes" id="UP001145114">
    <property type="component" value="Unassembled WGS sequence"/>
</dbReference>
<protein>
    <submittedName>
        <fullName evidence="1">Uncharacterized protein</fullName>
    </submittedName>
</protein>
<proteinExistence type="predicted"/>